<evidence type="ECO:0000313" key="1">
    <source>
        <dbReference type="EMBL" id="PNX75633.1"/>
    </source>
</evidence>
<dbReference type="EMBL" id="ASHM01029341">
    <property type="protein sequence ID" value="PNX75633.1"/>
    <property type="molecule type" value="Genomic_DNA"/>
</dbReference>
<protein>
    <submittedName>
        <fullName evidence="1">Uncharacterized protein</fullName>
    </submittedName>
</protein>
<proteinExistence type="predicted"/>
<name>A0A2K3LAT4_TRIPR</name>
<gene>
    <name evidence="1" type="ORF">L195_g031572</name>
</gene>
<comment type="caution">
    <text evidence="1">The sequence shown here is derived from an EMBL/GenBank/DDBJ whole genome shotgun (WGS) entry which is preliminary data.</text>
</comment>
<reference evidence="1 2" key="2">
    <citation type="journal article" date="2017" name="Front. Plant Sci.">
        <title>Gene Classification and Mining of Molecular Markers Useful in Red Clover (Trifolium pratense) Breeding.</title>
        <authorList>
            <person name="Istvanek J."/>
            <person name="Dluhosova J."/>
            <person name="Dluhos P."/>
            <person name="Patkova L."/>
            <person name="Nedelnik J."/>
            <person name="Repkova J."/>
        </authorList>
    </citation>
    <scope>NUCLEOTIDE SEQUENCE [LARGE SCALE GENOMIC DNA]</scope>
    <source>
        <strain evidence="2">cv. Tatra</strain>
        <tissue evidence="1">Young leaves</tissue>
    </source>
</reference>
<accession>A0A2K3LAT4</accession>
<sequence length="116" mass="12962">MLRNLPSSQRTENITRDQEEEEEILRSWVFAMNILRYVFLIFLLRFRRGDRGGGGLAADMAVVAMKVDTAKAVLVEVMVVEEVVVMVVEGIVHMVVVVILDMVEVVVEVVETGGIS</sequence>
<dbReference type="Proteomes" id="UP000236291">
    <property type="component" value="Unassembled WGS sequence"/>
</dbReference>
<organism evidence="1 2">
    <name type="scientific">Trifolium pratense</name>
    <name type="common">Red clover</name>
    <dbReference type="NCBI Taxonomy" id="57577"/>
    <lineage>
        <taxon>Eukaryota</taxon>
        <taxon>Viridiplantae</taxon>
        <taxon>Streptophyta</taxon>
        <taxon>Embryophyta</taxon>
        <taxon>Tracheophyta</taxon>
        <taxon>Spermatophyta</taxon>
        <taxon>Magnoliopsida</taxon>
        <taxon>eudicotyledons</taxon>
        <taxon>Gunneridae</taxon>
        <taxon>Pentapetalae</taxon>
        <taxon>rosids</taxon>
        <taxon>fabids</taxon>
        <taxon>Fabales</taxon>
        <taxon>Fabaceae</taxon>
        <taxon>Papilionoideae</taxon>
        <taxon>50 kb inversion clade</taxon>
        <taxon>NPAAA clade</taxon>
        <taxon>Hologalegina</taxon>
        <taxon>IRL clade</taxon>
        <taxon>Trifolieae</taxon>
        <taxon>Trifolium</taxon>
    </lineage>
</organism>
<evidence type="ECO:0000313" key="2">
    <source>
        <dbReference type="Proteomes" id="UP000236291"/>
    </source>
</evidence>
<dbReference type="AlphaFoldDB" id="A0A2K3LAT4"/>
<reference evidence="1 2" key="1">
    <citation type="journal article" date="2014" name="Am. J. Bot.">
        <title>Genome assembly and annotation for red clover (Trifolium pratense; Fabaceae).</title>
        <authorList>
            <person name="Istvanek J."/>
            <person name="Jaros M."/>
            <person name="Krenek A."/>
            <person name="Repkova J."/>
        </authorList>
    </citation>
    <scope>NUCLEOTIDE SEQUENCE [LARGE SCALE GENOMIC DNA]</scope>
    <source>
        <strain evidence="2">cv. Tatra</strain>
        <tissue evidence="1">Young leaves</tissue>
    </source>
</reference>